<organism evidence="2">
    <name type="scientific">Siphoviridae sp. ctfR912</name>
    <dbReference type="NCBI Taxonomy" id="2825596"/>
    <lineage>
        <taxon>Viruses</taxon>
        <taxon>Duplodnaviria</taxon>
        <taxon>Heunggongvirae</taxon>
        <taxon>Uroviricota</taxon>
        <taxon>Caudoviricetes</taxon>
    </lineage>
</organism>
<evidence type="ECO:0000256" key="1">
    <source>
        <dbReference type="SAM" id="Phobius"/>
    </source>
</evidence>
<protein>
    <submittedName>
        <fullName evidence="2">Uncharacterized protein</fullName>
    </submittedName>
</protein>
<accession>A0A8S5QAU2</accession>
<sequence>MADNLYTIFLFVLFYNLAYMLSIIDYYLFVNT</sequence>
<dbReference type="EMBL" id="BK015614">
    <property type="protein sequence ID" value="DAE15947.1"/>
    <property type="molecule type" value="Genomic_DNA"/>
</dbReference>
<keyword evidence="1" id="KW-0812">Transmembrane</keyword>
<evidence type="ECO:0000313" key="2">
    <source>
        <dbReference type="EMBL" id="DAE15947.1"/>
    </source>
</evidence>
<feature type="transmembrane region" description="Helical" evidence="1">
    <location>
        <begin position="6"/>
        <end position="29"/>
    </location>
</feature>
<name>A0A8S5QAU2_9CAUD</name>
<keyword evidence="1" id="KW-1133">Transmembrane helix</keyword>
<reference evidence="2" key="1">
    <citation type="journal article" date="2021" name="Proc. Natl. Acad. Sci. U.S.A.">
        <title>A Catalog of Tens of Thousands of Viruses from Human Metagenomes Reveals Hidden Associations with Chronic Diseases.</title>
        <authorList>
            <person name="Tisza M.J."/>
            <person name="Buck C.B."/>
        </authorList>
    </citation>
    <scope>NUCLEOTIDE SEQUENCE</scope>
    <source>
        <strain evidence="2">CtfR912</strain>
    </source>
</reference>
<keyword evidence="1" id="KW-0472">Membrane</keyword>
<proteinExistence type="predicted"/>